<dbReference type="Pfam" id="PF03140">
    <property type="entry name" value="DUF247"/>
    <property type="match status" value="1"/>
</dbReference>
<keyword evidence="1" id="KW-0812">Transmembrane</keyword>
<proteinExistence type="predicted"/>
<evidence type="ECO:0000313" key="3">
    <source>
        <dbReference type="Proteomes" id="UP001164929"/>
    </source>
</evidence>
<dbReference type="AlphaFoldDB" id="A0AAD6RA28"/>
<evidence type="ECO:0000256" key="1">
    <source>
        <dbReference type="SAM" id="Phobius"/>
    </source>
</evidence>
<sequence>MEDVGTSVDDQQVTKYDQDSQLSLDINKLAKSLRADMEMLHSFSDQCCIYRAPVRLRESNEKIFTPQVVSLGPLHHGKEELKAMQEHKILYLQDFLEWSEASMEELIRVVEERETELRNCYAETIDLGSEDFVKMMLLDASFIIVVLLKSCGEGFKRSNDRIFNKPWMESDVSLDMCLIENQLPFFILEDLLEASRKYSPAEVKYSLIELTYKFFGERLGSWILKKGILEEIDPSEVAHFVDFIRKCQEPSESDRTEKELETTNVPSITELHQAGVKFRFKPGQSLLDMKFDRGILEMPILRIDDDTEMLFRNLQVFEQCHYCDEEYIANYISMINCLVITPKDVEILVRNGIIDNWIHDYQAVTTLLHNISNQNSLTADDFIFASLVEDLKAYCRRPWNKWKATLKQEYFRTPWAIISIIAALILLILTMVQTVCSLMQV</sequence>
<dbReference type="Proteomes" id="UP001164929">
    <property type="component" value="Chromosome 3"/>
</dbReference>
<dbReference type="EMBL" id="JAQIZT010000003">
    <property type="protein sequence ID" value="KAJ7005164.1"/>
    <property type="molecule type" value="Genomic_DNA"/>
</dbReference>
<keyword evidence="1" id="KW-0472">Membrane</keyword>
<accession>A0AAD6RA28</accession>
<keyword evidence="3" id="KW-1185">Reference proteome</keyword>
<gene>
    <name evidence="2" type="ORF">NC653_009854</name>
</gene>
<organism evidence="2 3">
    <name type="scientific">Populus alba x Populus x berolinensis</name>
    <dbReference type="NCBI Taxonomy" id="444605"/>
    <lineage>
        <taxon>Eukaryota</taxon>
        <taxon>Viridiplantae</taxon>
        <taxon>Streptophyta</taxon>
        <taxon>Embryophyta</taxon>
        <taxon>Tracheophyta</taxon>
        <taxon>Spermatophyta</taxon>
        <taxon>Magnoliopsida</taxon>
        <taxon>eudicotyledons</taxon>
        <taxon>Gunneridae</taxon>
        <taxon>Pentapetalae</taxon>
        <taxon>rosids</taxon>
        <taxon>fabids</taxon>
        <taxon>Malpighiales</taxon>
        <taxon>Salicaceae</taxon>
        <taxon>Saliceae</taxon>
        <taxon>Populus</taxon>
    </lineage>
</organism>
<keyword evidence="1" id="KW-1133">Transmembrane helix</keyword>
<feature type="transmembrane region" description="Helical" evidence="1">
    <location>
        <begin position="415"/>
        <end position="439"/>
    </location>
</feature>
<dbReference type="PANTHER" id="PTHR31170:SF17">
    <property type="match status" value="1"/>
</dbReference>
<dbReference type="PANTHER" id="PTHR31170">
    <property type="entry name" value="BNAC04G53230D PROTEIN"/>
    <property type="match status" value="1"/>
</dbReference>
<comment type="caution">
    <text evidence="2">The sequence shown here is derived from an EMBL/GenBank/DDBJ whole genome shotgun (WGS) entry which is preliminary data.</text>
</comment>
<protein>
    <submittedName>
        <fullName evidence="2">Uncharacterized protein</fullName>
    </submittedName>
</protein>
<evidence type="ECO:0000313" key="2">
    <source>
        <dbReference type="EMBL" id="KAJ7005164.1"/>
    </source>
</evidence>
<reference evidence="2" key="1">
    <citation type="journal article" date="2023" name="Mol. Ecol. Resour.">
        <title>Chromosome-level genome assembly of a triploid poplar Populus alba 'Berolinensis'.</title>
        <authorList>
            <person name="Chen S."/>
            <person name="Yu Y."/>
            <person name="Wang X."/>
            <person name="Wang S."/>
            <person name="Zhang T."/>
            <person name="Zhou Y."/>
            <person name="He R."/>
            <person name="Meng N."/>
            <person name="Wang Y."/>
            <person name="Liu W."/>
            <person name="Liu Z."/>
            <person name="Liu J."/>
            <person name="Guo Q."/>
            <person name="Huang H."/>
            <person name="Sederoff R.R."/>
            <person name="Wang G."/>
            <person name="Qu G."/>
            <person name="Chen S."/>
        </authorList>
    </citation>
    <scope>NUCLEOTIDE SEQUENCE</scope>
    <source>
        <strain evidence="2">SC-2020</strain>
    </source>
</reference>
<dbReference type="InterPro" id="IPR004158">
    <property type="entry name" value="DUF247_pln"/>
</dbReference>
<name>A0AAD6RA28_9ROSI</name>